<gene>
    <name evidence="1" type="ORF">EJ903_21580</name>
</gene>
<dbReference type="RefSeq" id="WP_126619343.1">
    <property type="nucleotide sequence ID" value="NZ_JBHUCY010000066.1"/>
</dbReference>
<proteinExistence type="predicted"/>
<name>A0A431VC12_9PROT</name>
<comment type="caution">
    <text evidence="1">The sequence shown here is derived from an EMBL/GenBank/DDBJ whole genome shotgun (WGS) entry which is preliminary data.</text>
</comment>
<organism evidence="1 2">
    <name type="scientific">Azospirillum griseum</name>
    <dbReference type="NCBI Taxonomy" id="2496639"/>
    <lineage>
        <taxon>Bacteria</taxon>
        <taxon>Pseudomonadati</taxon>
        <taxon>Pseudomonadota</taxon>
        <taxon>Alphaproteobacteria</taxon>
        <taxon>Rhodospirillales</taxon>
        <taxon>Azospirillaceae</taxon>
        <taxon>Azospirillum</taxon>
    </lineage>
</organism>
<protein>
    <submittedName>
        <fullName evidence="1">Uncharacterized protein</fullName>
    </submittedName>
</protein>
<keyword evidence="2" id="KW-1185">Reference proteome</keyword>
<dbReference type="OrthoDB" id="9977032at2"/>
<dbReference type="AlphaFoldDB" id="A0A431VC12"/>
<evidence type="ECO:0000313" key="1">
    <source>
        <dbReference type="EMBL" id="RTR16186.1"/>
    </source>
</evidence>
<sequence>MPPEREAELFATLESISRMLERVMAVQESHTGQFAELRGDLKAVNARLDEQRQTINALIPTRLAAIPSSAA</sequence>
<dbReference type="EMBL" id="RXMA01000027">
    <property type="protein sequence ID" value="RTR16186.1"/>
    <property type="molecule type" value="Genomic_DNA"/>
</dbReference>
<accession>A0A431VC12</accession>
<reference evidence="1 2" key="1">
    <citation type="submission" date="2018-12" db="EMBL/GenBank/DDBJ databases">
        <authorList>
            <person name="Yang Y."/>
        </authorList>
    </citation>
    <scope>NUCLEOTIDE SEQUENCE [LARGE SCALE GENOMIC DNA]</scope>
    <source>
        <strain evidence="1 2">L-25-5w-1</strain>
    </source>
</reference>
<dbReference type="Proteomes" id="UP000277007">
    <property type="component" value="Unassembled WGS sequence"/>
</dbReference>
<evidence type="ECO:0000313" key="2">
    <source>
        <dbReference type="Proteomes" id="UP000277007"/>
    </source>
</evidence>